<accession>A0A0G0G8W7</accession>
<organism evidence="2 3">
    <name type="scientific">Candidatus Magasanikbacteria bacterium GW2011_GWC2_37_14</name>
    <dbReference type="NCBI Taxonomy" id="1619046"/>
    <lineage>
        <taxon>Bacteria</taxon>
        <taxon>Candidatus Magasanikiibacteriota</taxon>
    </lineage>
</organism>
<dbReference type="PROSITE" id="PS00409">
    <property type="entry name" value="PROKAR_NTER_METHYL"/>
    <property type="match status" value="1"/>
</dbReference>
<evidence type="ECO:0008006" key="4">
    <source>
        <dbReference type="Google" id="ProtNLM"/>
    </source>
</evidence>
<gene>
    <name evidence="2" type="ORF">US42_C0008G0054</name>
</gene>
<sequence>MIKIKNKKGLALYRSGSGFTLLELLVAMGIFTLISGAVTYLITDGLRYSRIIWDQLEGQSEVRKVLSEVVNDVRRAETSSTGAYPIESASKYSLVFYANIDVDSFREKVRYYLEGTNLKKGVTKPSGSPLIYNSGNEKIVILAHNVINISKNQPVFSFYAESYQGTGNALSEPITTTDVHVVRVQLEIERDANKSPVPIRGESLTQIRNLKTN</sequence>
<evidence type="ECO:0000313" key="3">
    <source>
        <dbReference type="Proteomes" id="UP000034849"/>
    </source>
</evidence>
<dbReference type="Pfam" id="PF07963">
    <property type="entry name" value="N_methyl"/>
    <property type="match status" value="1"/>
</dbReference>
<keyword evidence="1" id="KW-1133">Transmembrane helix</keyword>
<dbReference type="NCBIfam" id="TIGR02532">
    <property type="entry name" value="IV_pilin_GFxxxE"/>
    <property type="match status" value="1"/>
</dbReference>
<evidence type="ECO:0000313" key="2">
    <source>
        <dbReference type="EMBL" id="KKQ27543.1"/>
    </source>
</evidence>
<protein>
    <recommendedName>
        <fullName evidence="4">Prepilin-type N-terminal cleavage/methylation domain-containing protein</fullName>
    </recommendedName>
</protein>
<comment type="caution">
    <text evidence="2">The sequence shown here is derived from an EMBL/GenBank/DDBJ whole genome shotgun (WGS) entry which is preliminary data.</text>
</comment>
<dbReference type="STRING" id="1619046.US42_C0008G0054"/>
<dbReference type="Proteomes" id="UP000034849">
    <property type="component" value="Unassembled WGS sequence"/>
</dbReference>
<evidence type="ECO:0000256" key="1">
    <source>
        <dbReference type="SAM" id="Phobius"/>
    </source>
</evidence>
<reference evidence="2 3" key="1">
    <citation type="journal article" date="2015" name="Nature">
        <title>rRNA introns, odd ribosomes, and small enigmatic genomes across a large radiation of phyla.</title>
        <authorList>
            <person name="Brown C.T."/>
            <person name="Hug L.A."/>
            <person name="Thomas B.C."/>
            <person name="Sharon I."/>
            <person name="Castelle C.J."/>
            <person name="Singh A."/>
            <person name="Wilkins M.J."/>
            <person name="Williams K.H."/>
            <person name="Banfield J.F."/>
        </authorList>
    </citation>
    <scope>NUCLEOTIDE SEQUENCE [LARGE SCALE GENOMIC DNA]</scope>
</reference>
<dbReference type="AlphaFoldDB" id="A0A0G0G8W7"/>
<dbReference type="EMBL" id="LBSX01000008">
    <property type="protein sequence ID" value="KKQ27543.1"/>
    <property type="molecule type" value="Genomic_DNA"/>
</dbReference>
<dbReference type="InterPro" id="IPR012902">
    <property type="entry name" value="N_methyl_site"/>
</dbReference>
<keyword evidence="1" id="KW-0472">Membrane</keyword>
<proteinExistence type="predicted"/>
<feature type="transmembrane region" description="Helical" evidence="1">
    <location>
        <begin position="21"/>
        <end position="42"/>
    </location>
</feature>
<keyword evidence="1" id="KW-0812">Transmembrane</keyword>
<name>A0A0G0G8W7_9BACT</name>